<accession>A0ABD1HTZ4</accession>
<evidence type="ECO:0000313" key="3">
    <source>
        <dbReference type="EMBL" id="KAL1559652.1"/>
    </source>
</evidence>
<evidence type="ECO:0000256" key="2">
    <source>
        <dbReference type="SAM" id="MobiDB-lite"/>
    </source>
</evidence>
<evidence type="ECO:0000256" key="1">
    <source>
        <dbReference type="SAM" id="Coils"/>
    </source>
</evidence>
<feature type="region of interest" description="Disordered" evidence="2">
    <location>
        <begin position="135"/>
        <end position="154"/>
    </location>
</feature>
<keyword evidence="4" id="KW-1185">Reference proteome</keyword>
<gene>
    <name evidence="3" type="ORF">AAHA92_09970</name>
</gene>
<feature type="compositionally biased region" description="Polar residues" evidence="2">
    <location>
        <begin position="214"/>
        <end position="223"/>
    </location>
</feature>
<proteinExistence type="predicted"/>
<dbReference type="EMBL" id="JBEAFC010000004">
    <property type="protein sequence ID" value="KAL1559652.1"/>
    <property type="molecule type" value="Genomic_DNA"/>
</dbReference>
<protein>
    <submittedName>
        <fullName evidence="3">Uncharacterized protein</fullName>
    </submittedName>
</protein>
<keyword evidence="1" id="KW-0175">Coiled coil</keyword>
<feature type="coiled-coil region" evidence="1">
    <location>
        <begin position="67"/>
        <end position="94"/>
    </location>
</feature>
<sequence>MTEAEIYNNFYEGMTPESKDLVNSSSGGDFSRLRVSEARRIVSRLIDAKKAYDNPRTQLTRRAPVHAATEQINEDKMEARMDRMEKAILNALEKSKQPPPAEKCQAPLGQEEAYGQYGQASEMMDYQQVNAAGNWNPGGHWNQNGGWVPRQRDAPWREHPNFRWAEPNSVPPPQPSNAQAQEGPPSWSSRNQERQHGNYRSPGGNPNWPDGHQPNWSGRNHASSYVPPHQRGFPRGNANHQGVQGSQGQNINYNQNQGLGGNFHYPQGSGYNHQGAGSSHQYPKQQNRPTDDLVSDLLNSQQHLQGNVQANNDVVHKLQDAQLEQKAAMDMMAKQLSQIATSLNEMRGNDGKIPATVKMPQRENISKITLRSGKAYDEPKMRT</sequence>
<organism evidence="3 4">
    <name type="scientific">Salvia divinorum</name>
    <name type="common">Maria pastora</name>
    <name type="synonym">Diviner's sage</name>
    <dbReference type="NCBI Taxonomy" id="28513"/>
    <lineage>
        <taxon>Eukaryota</taxon>
        <taxon>Viridiplantae</taxon>
        <taxon>Streptophyta</taxon>
        <taxon>Embryophyta</taxon>
        <taxon>Tracheophyta</taxon>
        <taxon>Spermatophyta</taxon>
        <taxon>Magnoliopsida</taxon>
        <taxon>eudicotyledons</taxon>
        <taxon>Gunneridae</taxon>
        <taxon>Pentapetalae</taxon>
        <taxon>asterids</taxon>
        <taxon>lamiids</taxon>
        <taxon>Lamiales</taxon>
        <taxon>Lamiaceae</taxon>
        <taxon>Nepetoideae</taxon>
        <taxon>Mentheae</taxon>
        <taxon>Salviinae</taxon>
        <taxon>Salvia</taxon>
        <taxon>Salvia subgen. Calosphace</taxon>
    </lineage>
</organism>
<feature type="compositionally biased region" description="Polar residues" evidence="2">
    <location>
        <begin position="176"/>
        <end position="190"/>
    </location>
</feature>
<dbReference type="Proteomes" id="UP001567538">
    <property type="component" value="Unassembled WGS sequence"/>
</dbReference>
<feature type="compositionally biased region" description="Basic and acidic residues" evidence="2">
    <location>
        <begin position="374"/>
        <end position="383"/>
    </location>
</feature>
<feature type="region of interest" description="Disordered" evidence="2">
    <location>
        <begin position="161"/>
        <end position="292"/>
    </location>
</feature>
<name>A0ABD1HTZ4_SALDI</name>
<feature type="region of interest" description="Disordered" evidence="2">
    <location>
        <begin position="345"/>
        <end position="383"/>
    </location>
</feature>
<feature type="compositionally biased region" description="Polar residues" evidence="2">
    <location>
        <begin position="269"/>
        <end position="288"/>
    </location>
</feature>
<reference evidence="3 4" key="1">
    <citation type="submission" date="2024-06" db="EMBL/GenBank/DDBJ databases">
        <title>A chromosome level genome sequence of Diviner's sage (Salvia divinorum).</title>
        <authorList>
            <person name="Ford S.A."/>
            <person name="Ro D.-K."/>
            <person name="Ness R.W."/>
            <person name="Phillips M.A."/>
        </authorList>
    </citation>
    <scope>NUCLEOTIDE SEQUENCE [LARGE SCALE GENOMIC DNA]</scope>
    <source>
        <strain evidence="3">SAF-2024a</strain>
        <tissue evidence="3">Leaf</tissue>
    </source>
</reference>
<evidence type="ECO:0000313" key="4">
    <source>
        <dbReference type="Proteomes" id="UP001567538"/>
    </source>
</evidence>
<feature type="compositionally biased region" description="Low complexity" evidence="2">
    <location>
        <begin position="244"/>
        <end position="257"/>
    </location>
</feature>
<dbReference type="AlphaFoldDB" id="A0ABD1HTZ4"/>
<comment type="caution">
    <text evidence="3">The sequence shown here is derived from an EMBL/GenBank/DDBJ whole genome shotgun (WGS) entry which is preliminary data.</text>
</comment>